<dbReference type="PANTHER" id="PTHR47506">
    <property type="entry name" value="TRANSCRIPTIONAL REGULATORY PROTEIN"/>
    <property type="match status" value="1"/>
</dbReference>
<dbReference type="AlphaFoldDB" id="A0A7X0VEK0"/>
<evidence type="ECO:0000256" key="1">
    <source>
        <dbReference type="ARBA" id="ARBA00023015"/>
    </source>
</evidence>
<feature type="domain" description="HTH tetR-type" evidence="5">
    <location>
        <begin position="5"/>
        <end position="65"/>
    </location>
</feature>
<dbReference type="InterPro" id="IPR036271">
    <property type="entry name" value="Tet_transcr_reg_TetR-rel_C_sf"/>
</dbReference>
<dbReference type="SUPFAM" id="SSF46689">
    <property type="entry name" value="Homeodomain-like"/>
    <property type="match status" value="1"/>
</dbReference>
<dbReference type="SUPFAM" id="SSF48498">
    <property type="entry name" value="Tetracyclin repressor-like, C-terminal domain"/>
    <property type="match status" value="1"/>
</dbReference>
<evidence type="ECO:0000313" key="7">
    <source>
        <dbReference type="Proteomes" id="UP000547209"/>
    </source>
</evidence>
<dbReference type="PANTHER" id="PTHR47506:SF1">
    <property type="entry name" value="HTH-TYPE TRANSCRIPTIONAL REGULATOR YJDC"/>
    <property type="match status" value="1"/>
</dbReference>
<dbReference type="InterPro" id="IPR009057">
    <property type="entry name" value="Homeodomain-like_sf"/>
</dbReference>
<evidence type="ECO:0000256" key="4">
    <source>
        <dbReference type="PROSITE-ProRule" id="PRU00335"/>
    </source>
</evidence>
<feature type="DNA-binding region" description="H-T-H motif" evidence="4">
    <location>
        <begin position="28"/>
        <end position="47"/>
    </location>
</feature>
<dbReference type="Gene3D" id="1.10.357.10">
    <property type="entry name" value="Tetracycline Repressor, domain 2"/>
    <property type="match status" value="1"/>
</dbReference>
<reference evidence="6 7" key="1">
    <citation type="submission" date="2020-08" db="EMBL/GenBank/DDBJ databases">
        <title>Cohnella phylogeny.</title>
        <authorList>
            <person name="Dunlap C."/>
        </authorList>
    </citation>
    <scope>NUCLEOTIDE SEQUENCE [LARGE SCALE GENOMIC DNA]</scope>
    <source>
        <strain evidence="6 7">DSM 28246</strain>
    </source>
</reference>
<dbReference type="Proteomes" id="UP000547209">
    <property type="component" value="Unassembled WGS sequence"/>
</dbReference>
<comment type="caution">
    <text evidence="6">The sequence shown here is derived from an EMBL/GenBank/DDBJ whole genome shotgun (WGS) entry which is preliminary data.</text>
</comment>
<evidence type="ECO:0000256" key="3">
    <source>
        <dbReference type="ARBA" id="ARBA00023163"/>
    </source>
</evidence>
<keyword evidence="7" id="KW-1185">Reference proteome</keyword>
<dbReference type="Pfam" id="PF00440">
    <property type="entry name" value="TetR_N"/>
    <property type="match status" value="1"/>
</dbReference>
<keyword evidence="3" id="KW-0804">Transcription</keyword>
<dbReference type="GO" id="GO:0003677">
    <property type="term" value="F:DNA binding"/>
    <property type="evidence" value="ECO:0007669"/>
    <property type="project" value="UniProtKB-UniRule"/>
</dbReference>
<name>A0A7X0VEK0_9BACL</name>
<dbReference type="EMBL" id="JACJVP010000007">
    <property type="protein sequence ID" value="MBB6670343.1"/>
    <property type="molecule type" value="Genomic_DNA"/>
</dbReference>
<keyword evidence="2 4" id="KW-0238">DNA-binding</keyword>
<sequence>MDKKETAKERILRVADDLFYREGVRAVGIDRIILESGVAKASFYRSFATKDDLVVAYLDQRLQRSKGLFEQARLAHPDAPLAQMRFVVDGLVECMGRPEYRGCSYMNTVVEFPETDHPGHVKALECRNEIWDTVRVMATEAGFARPGDFTDQLHMLWSGAAMIAYMNKADFRPDSFWTVAKAIIDRQEVLST</sequence>
<organism evidence="6 7">
    <name type="scientific">Cohnella nanjingensis</name>
    <dbReference type="NCBI Taxonomy" id="1387779"/>
    <lineage>
        <taxon>Bacteria</taxon>
        <taxon>Bacillati</taxon>
        <taxon>Bacillota</taxon>
        <taxon>Bacilli</taxon>
        <taxon>Bacillales</taxon>
        <taxon>Paenibacillaceae</taxon>
        <taxon>Cohnella</taxon>
    </lineage>
</organism>
<proteinExistence type="predicted"/>
<dbReference type="InterPro" id="IPR001647">
    <property type="entry name" value="HTH_TetR"/>
</dbReference>
<evidence type="ECO:0000256" key="2">
    <source>
        <dbReference type="ARBA" id="ARBA00023125"/>
    </source>
</evidence>
<dbReference type="PRINTS" id="PR00455">
    <property type="entry name" value="HTHTETR"/>
</dbReference>
<dbReference type="PROSITE" id="PS50977">
    <property type="entry name" value="HTH_TETR_2"/>
    <property type="match status" value="1"/>
</dbReference>
<protein>
    <submittedName>
        <fullName evidence="6">TetR/AcrR family transcriptional regulator</fullName>
    </submittedName>
</protein>
<keyword evidence="1" id="KW-0805">Transcription regulation</keyword>
<dbReference type="RefSeq" id="WP_185141778.1">
    <property type="nucleotide sequence ID" value="NZ_JACJVP010000007.1"/>
</dbReference>
<evidence type="ECO:0000259" key="5">
    <source>
        <dbReference type="PROSITE" id="PS50977"/>
    </source>
</evidence>
<accession>A0A7X0VEK0</accession>
<evidence type="ECO:0000313" key="6">
    <source>
        <dbReference type="EMBL" id="MBB6670343.1"/>
    </source>
</evidence>
<gene>
    <name evidence="6" type="ORF">H7C19_06540</name>
</gene>